<dbReference type="PANTHER" id="PTHR43877:SF2">
    <property type="entry name" value="AMINOALKYLPHOSPHONATE N-ACETYLTRANSFERASE-RELATED"/>
    <property type="match status" value="1"/>
</dbReference>
<comment type="caution">
    <text evidence="4">The sequence shown here is derived from an EMBL/GenBank/DDBJ whole genome shotgun (WGS) entry which is preliminary data.</text>
</comment>
<name>A0ABV4GVM9_9ACTN</name>
<dbReference type="GO" id="GO:0016746">
    <property type="term" value="F:acyltransferase activity"/>
    <property type="evidence" value="ECO:0007669"/>
    <property type="project" value="UniProtKB-KW"/>
</dbReference>
<dbReference type="Gene3D" id="3.40.630.30">
    <property type="match status" value="1"/>
</dbReference>
<feature type="domain" description="N-acetyltransferase" evidence="3">
    <location>
        <begin position="4"/>
        <end position="166"/>
    </location>
</feature>
<dbReference type="Pfam" id="PF00583">
    <property type="entry name" value="Acetyltransf_1"/>
    <property type="match status" value="1"/>
</dbReference>
<evidence type="ECO:0000256" key="1">
    <source>
        <dbReference type="ARBA" id="ARBA00022679"/>
    </source>
</evidence>
<evidence type="ECO:0000259" key="3">
    <source>
        <dbReference type="PROSITE" id="PS51186"/>
    </source>
</evidence>
<dbReference type="CDD" id="cd04301">
    <property type="entry name" value="NAT_SF"/>
    <property type="match status" value="1"/>
</dbReference>
<dbReference type="PANTHER" id="PTHR43877">
    <property type="entry name" value="AMINOALKYLPHOSPHONATE N-ACETYLTRANSFERASE-RELATED-RELATED"/>
    <property type="match status" value="1"/>
</dbReference>
<dbReference type="RefSeq" id="WP_370439609.1">
    <property type="nucleotide sequence ID" value="NZ_JBGFTU010000001.1"/>
</dbReference>
<keyword evidence="5" id="KW-1185">Reference proteome</keyword>
<gene>
    <name evidence="4" type="ORF">AB2L27_01125</name>
</gene>
<proteinExistence type="predicted"/>
<dbReference type="InterPro" id="IPR016181">
    <property type="entry name" value="Acyl_CoA_acyltransferase"/>
</dbReference>
<reference evidence="4 5" key="1">
    <citation type="submission" date="2024-07" db="EMBL/GenBank/DDBJ databases">
        <authorList>
            <person name="Thanompreechachai J."/>
            <person name="Duangmal K."/>
        </authorList>
    </citation>
    <scope>NUCLEOTIDE SEQUENCE [LARGE SCALE GENOMIC DNA]</scope>
    <source>
        <strain evidence="4 5">LSe6-4</strain>
    </source>
</reference>
<keyword evidence="2 4" id="KW-0012">Acyltransferase</keyword>
<dbReference type="EMBL" id="JBGFTU010000001">
    <property type="protein sequence ID" value="MEZ0163360.1"/>
    <property type="molecule type" value="Genomic_DNA"/>
</dbReference>
<dbReference type="PROSITE" id="PS51186">
    <property type="entry name" value="GNAT"/>
    <property type="match status" value="1"/>
</dbReference>
<dbReference type="Proteomes" id="UP001565927">
    <property type="component" value="Unassembled WGS sequence"/>
</dbReference>
<protein>
    <submittedName>
        <fullName evidence="4">GNAT family N-acetyltransferase</fullName>
        <ecNumber evidence="4">2.3.1.-</ecNumber>
    </submittedName>
</protein>
<dbReference type="InterPro" id="IPR050832">
    <property type="entry name" value="Bact_Acetyltransf"/>
</dbReference>
<organism evidence="4 5">
    <name type="scientific">Kineococcus halophytocola</name>
    <dbReference type="NCBI Taxonomy" id="3234027"/>
    <lineage>
        <taxon>Bacteria</taxon>
        <taxon>Bacillati</taxon>
        <taxon>Actinomycetota</taxon>
        <taxon>Actinomycetes</taxon>
        <taxon>Kineosporiales</taxon>
        <taxon>Kineosporiaceae</taxon>
        <taxon>Kineococcus</taxon>
    </lineage>
</organism>
<dbReference type="EC" id="2.3.1.-" evidence="4"/>
<keyword evidence="1 4" id="KW-0808">Transferase</keyword>
<accession>A0ABV4GVM9</accession>
<evidence type="ECO:0000256" key="2">
    <source>
        <dbReference type="ARBA" id="ARBA00023315"/>
    </source>
</evidence>
<sequence>MTPVLIRSTTEDDWREVRALRLEMLADTPHAYVETLQTALGHDEAEWRVRGRRGQAGTSTAQVAINGDGRWVGTMGGYDPGTGPVLVGVYVTPTLRGRRAGVADALLDAVETWAAGRGPTLRLLVHEDNTRAQAFYRRRGYALTGRSEPYVLDAGQRELEMARSLDR</sequence>
<dbReference type="InterPro" id="IPR000182">
    <property type="entry name" value="GNAT_dom"/>
</dbReference>
<dbReference type="SUPFAM" id="SSF55729">
    <property type="entry name" value="Acyl-CoA N-acyltransferases (Nat)"/>
    <property type="match status" value="1"/>
</dbReference>
<evidence type="ECO:0000313" key="4">
    <source>
        <dbReference type="EMBL" id="MEZ0163360.1"/>
    </source>
</evidence>
<evidence type="ECO:0000313" key="5">
    <source>
        <dbReference type="Proteomes" id="UP001565927"/>
    </source>
</evidence>